<dbReference type="PANTHER" id="PTHR36175">
    <property type="entry name" value="CYANOPHYCINASE"/>
    <property type="match status" value="1"/>
</dbReference>
<comment type="similarity">
    <text evidence="3">Belongs to the peptidase S51 family.</text>
</comment>
<evidence type="ECO:0000256" key="8">
    <source>
        <dbReference type="ARBA" id="ARBA00022825"/>
    </source>
</evidence>
<evidence type="ECO:0000256" key="7">
    <source>
        <dbReference type="ARBA" id="ARBA00022801"/>
    </source>
</evidence>
<keyword evidence="8" id="KW-0720">Serine protease</keyword>
<keyword evidence="6" id="KW-0645">Protease</keyword>
<organism evidence="9 10">
    <name type="scientific">Pseudalkalibacillus berkeleyi</name>
    <dbReference type="NCBI Taxonomy" id="1069813"/>
    <lineage>
        <taxon>Bacteria</taxon>
        <taxon>Bacillati</taxon>
        <taxon>Bacillota</taxon>
        <taxon>Bacilli</taxon>
        <taxon>Bacillales</taxon>
        <taxon>Fictibacillaceae</taxon>
        <taxon>Pseudalkalibacillus</taxon>
    </lineage>
</organism>
<dbReference type="RefSeq" id="WP_236338152.1">
    <property type="nucleotide sequence ID" value="NZ_JAKIJS010000003.1"/>
</dbReference>
<comment type="function">
    <text evidence="2">Exopeptidase that catalyzes the hydrolytic cleavage of multi-L-arginyl-poly-L-aspartic acid (cyanophycin; a water-insoluble reserve polymer) into aspartate-arginine dipeptides.</text>
</comment>
<comment type="catalytic activity">
    <reaction evidence="1">
        <text>[L-4-(L-arginin-2-N-yl)aspartate](n) + H2O = [L-4-(L-arginin-2-N-yl)aspartate](n-1) + L-4-(L-arginin-2-N-yl)aspartate</text>
        <dbReference type="Rhea" id="RHEA:12845"/>
        <dbReference type="Rhea" id="RHEA-COMP:13728"/>
        <dbReference type="Rhea" id="RHEA-COMP:13734"/>
        <dbReference type="ChEBI" id="CHEBI:15377"/>
        <dbReference type="ChEBI" id="CHEBI:137986"/>
        <dbReference type="ChEBI" id="CHEBI:137991"/>
        <dbReference type="EC" id="3.4.15.6"/>
    </reaction>
</comment>
<dbReference type="GO" id="GO:0004180">
    <property type="term" value="F:carboxypeptidase activity"/>
    <property type="evidence" value="ECO:0007669"/>
    <property type="project" value="UniProtKB-KW"/>
</dbReference>
<comment type="caution">
    <text evidence="9">The sequence shown here is derived from an EMBL/GenBank/DDBJ whole genome shotgun (WGS) entry which is preliminary data.</text>
</comment>
<proteinExistence type="inferred from homology"/>
<dbReference type="Proteomes" id="UP001649381">
    <property type="component" value="Unassembled WGS sequence"/>
</dbReference>
<evidence type="ECO:0000256" key="5">
    <source>
        <dbReference type="ARBA" id="ARBA00015719"/>
    </source>
</evidence>
<dbReference type="PIRSF" id="PIRSF032067">
    <property type="entry name" value="Cyanophycinase"/>
    <property type="match status" value="1"/>
</dbReference>
<dbReference type="CDD" id="cd03145">
    <property type="entry name" value="GAT1_cyanophycinase"/>
    <property type="match status" value="1"/>
</dbReference>
<sequence>MTSNSSGDLFIIGGNEDKEGDLEVLSIFVQDAIQNGGTIGVLTTATGYPEEVGGEYRDLFLKLGASNVELVHIDTRTKAEEDRYTQVVSSLSALFITGGDQNRLSSIIGGTTFFKEVQKAWQNGMIIAGTSAGAAIMSRHMIISGKTKVKHDKINVEIGVGFGFLEDVVIDQHFSQRARFGRLLYAIAQNPQIIGVGIDENTAIWVKDGGKYFEVIGEHSVTVIDGCKLSFVDIADEAESDEVTIAGVSLHSIAKGYQFDMEKRQLIMKEKGTAQ</sequence>
<evidence type="ECO:0000256" key="3">
    <source>
        <dbReference type="ARBA" id="ARBA00006534"/>
    </source>
</evidence>
<dbReference type="InterPro" id="IPR011811">
    <property type="entry name" value="Peptidase_S51_cyanophycinase"/>
</dbReference>
<dbReference type="EC" id="3.4.15.6" evidence="4"/>
<dbReference type="Gene3D" id="3.40.50.880">
    <property type="match status" value="1"/>
</dbReference>
<accession>A0ABS9H653</accession>
<reference evidence="9 10" key="1">
    <citation type="submission" date="2022-01" db="EMBL/GenBank/DDBJ databases">
        <title>Alkalihalobacillus sp. EGI L200015, a novel bacterium isolated from a salt lake sediment.</title>
        <authorList>
            <person name="Gao L."/>
            <person name="Fang B.-Z."/>
            <person name="Li W.-J."/>
        </authorList>
    </citation>
    <scope>NUCLEOTIDE SEQUENCE [LARGE SCALE GENOMIC DNA]</scope>
    <source>
        <strain evidence="9 10">KCTC 12718</strain>
    </source>
</reference>
<name>A0ABS9H653_9BACL</name>
<keyword evidence="10" id="KW-1185">Reference proteome</keyword>
<dbReference type="SUPFAM" id="SSF52317">
    <property type="entry name" value="Class I glutamine amidotransferase-like"/>
    <property type="match status" value="1"/>
</dbReference>
<protein>
    <recommendedName>
        <fullName evidence="5">Cyanophycinase</fullName>
        <ecNumber evidence="4">3.4.15.6</ecNumber>
    </recommendedName>
</protein>
<gene>
    <name evidence="9" type="ORF">L2716_16795</name>
</gene>
<dbReference type="Pfam" id="PF03575">
    <property type="entry name" value="Peptidase_S51"/>
    <property type="match status" value="1"/>
</dbReference>
<evidence type="ECO:0000256" key="2">
    <source>
        <dbReference type="ARBA" id="ARBA00002039"/>
    </source>
</evidence>
<dbReference type="PANTHER" id="PTHR36175:SF1">
    <property type="entry name" value="CYANOPHYCINASE"/>
    <property type="match status" value="1"/>
</dbReference>
<evidence type="ECO:0000313" key="10">
    <source>
        <dbReference type="Proteomes" id="UP001649381"/>
    </source>
</evidence>
<evidence type="ECO:0000256" key="4">
    <source>
        <dbReference type="ARBA" id="ARBA00013115"/>
    </source>
</evidence>
<dbReference type="InterPro" id="IPR005320">
    <property type="entry name" value="Peptidase_S51"/>
</dbReference>
<dbReference type="NCBIfam" id="TIGR02069">
    <property type="entry name" value="cyanophycinase"/>
    <property type="match status" value="1"/>
</dbReference>
<dbReference type="InterPro" id="IPR029062">
    <property type="entry name" value="Class_I_gatase-like"/>
</dbReference>
<dbReference type="GO" id="GO:0008241">
    <property type="term" value="F:peptidyl-dipeptidase activity"/>
    <property type="evidence" value="ECO:0007669"/>
    <property type="project" value="UniProtKB-EC"/>
</dbReference>
<evidence type="ECO:0000256" key="1">
    <source>
        <dbReference type="ARBA" id="ARBA00001092"/>
    </source>
</evidence>
<keyword evidence="7 9" id="KW-0378">Hydrolase</keyword>
<dbReference type="EMBL" id="JAKIJS010000003">
    <property type="protein sequence ID" value="MCF6139386.1"/>
    <property type="molecule type" value="Genomic_DNA"/>
</dbReference>
<evidence type="ECO:0000256" key="6">
    <source>
        <dbReference type="ARBA" id="ARBA00022670"/>
    </source>
</evidence>
<evidence type="ECO:0000313" key="9">
    <source>
        <dbReference type="EMBL" id="MCF6139386.1"/>
    </source>
</evidence>
<keyword evidence="9" id="KW-0121">Carboxypeptidase</keyword>